<dbReference type="PROSITE" id="PS00012">
    <property type="entry name" value="PHOSPHOPANTETHEINE"/>
    <property type="match status" value="1"/>
</dbReference>
<protein>
    <recommendedName>
        <fullName evidence="4">Carrier domain-containing protein</fullName>
    </recommendedName>
</protein>
<dbReference type="InterPro" id="IPR006162">
    <property type="entry name" value="Ppantetheine_attach_site"/>
</dbReference>
<sequence length="1429" mass="158918">MKIIGISPLKANHPETEAATLSAFELELAKIWEAVLEQSEIGSQDHFFELGGNSLGVMRVSARVRATFGVDVPLAALFQNPTLAGMARQVEEALLGTSGLKLPPLLPAPAGSTQVLSAAQERMWLLHQMDRGGTAYNVTGVARLSGPLSVGHLEAGFRLLLERHPTLRTTFSQQADRLIAKLQPVEFSLPVVDLSAQPPERREALALEDIRMQVMQPFDLETGPVFRALLYRLSDHEHLVLLDLPHINSDAWSLGVLMRDLVASYEALQAGQSLQLPALTIQYSDFAQWQQSWLRGEVYEELRAYWVGRLKDFVPLDLPLDHMRPPTLTFKGATESVRLDQDLVRHLRRLAQQENATLFMVMLTAFKVLLQRWTGIDDLAVGTPMAGRQHQGLEQIIGVFVNTLVLRTDLAGEPTFRELIGRVRATAIEAFIHQDMPFAQLVAELQPPRILNRSPIVQVLFNQINVPMPALQMADIQVSPVELDRGGAQFELSCMVSELPGEERVAFEYNTALFDQVTMQRLLGQYQQLLWAMVQDADQSAVSISLLTSDDWRRIEDLNQTQSAFPQATLHALFEKQVKRTPEAAALRLGDQELSYQALNCGANRLARQLQRHGLVPGTPVALFLNRSFESVMSILAVLKAGGAYVPLDPSHPAARLTFILEDTEAPLVITTRKLQASLPFTTAQVIYADQLLEEPQEQGENLDLPLRPEQLAYIIYTSGSTGTPKGVLGLHQGMVNRLDWMWKTYPFTPGEVLCQKTALGFLDSMWEMFGPLLRGVPSVIVPDEAARNPEQLAELLESRSVTRIVLVPSLLSALLDFGPRLTDKLHRLRLWTVSGEPLSEGLISRFREVWPQARLLNLYGSTEVSADATAYEVSAGTAGSPALIGRPLQNVQAYVVDRWQQLVPPGTPGELMIGGVGVAAGYHGQAQLTAERFLSLPFVAGRVYRTGDRVTLTSAGQLRFLGRVDRQLKIRGVRVEPSEIEAALLAHPAVRACAVVAYGQDHQALAAYLMLSYPVENDELRLWMMGKVPSHFMPSVFVMLDALPLTPSGKLDWRALPEPSVAAPVSALSPETLLQQQLVELWQELLEHKPVGINDDFFALGGHSLLAIRFVVQLEQRLGIHLPLTAVFEAPTIAALARRIEQKDHQTSPMLPLQISGDSAPLFCFQAYGATRATIAKLGSLLNHQNLYFFNIWSLETYTLGTPDKIAPSLSHTAYTVESLAAEFIKNVKLIQPAGPYFLYGYSFGGLVVYEAAQQLKRMGDKIGLLILVDTYAPLPACRNLQSWLQNTNYWLADELRRLKHAPQAFLRHQRSRIKKLIYRTHAKTNGREDHQLFSTLERNTFAAAKTYRAYPIDVPVIYFKAAQRPLYEPLLYWNWDAFLNKSAKKITLDGDHHSLFDDQHIKSLALEIDTALAAQGIGSPILTPPHP</sequence>
<reference evidence="5 6" key="1">
    <citation type="submission" date="2018-05" db="EMBL/GenBank/DDBJ databases">
        <title>Complete Genome Sequence of Deinococcus sp. strain 17bor-2.</title>
        <authorList>
            <person name="Srinivasan S."/>
        </authorList>
    </citation>
    <scope>NUCLEOTIDE SEQUENCE [LARGE SCALE GENOMIC DNA]</scope>
    <source>
        <strain evidence="5 6">17bor-2</strain>
    </source>
</reference>
<dbReference type="InterPro" id="IPR009081">
    <property type="entry name" value="PP-bd_ACP"/>
</dbReference>
<evidence type="ECO:0000313" key="5">
    <source>
        <dbReference type="EMBL" id="AWN22234.1"/>
    </source>
</evidence>
<dbReference type="InterPro" id="IPR000873">
    <property type="entry name" value="AMP-dep_synth/lig_dom"/>
</dbReference>
<dbReference type="RefSeq" id="WP_109825112.1">
    <property type="nucleotide sequence ID" value="NZ_CP029494.1"/>
</dbReference>
<dbReference type="InterPro" id="IPR025110">
    <property type="entry name" value="AMP-bd_C"/>
</dbReference>
<dbReference type="Gene3D" id="3.40.50.980">
    <property type="match status" value="2"/>
</dbReference>
<dbReference type="PROSITE" id="PS00455">
    <property type="entry name" value="AMP_BINDING"/>
    <property type="match status" value="1"/>
</dbReference>
<dbReference type="InterPro" id="IPR045851">
    <property type="entry name" value="AMP-bd_C_sf"/>
</dbReference>
<dbReference type="InterPro" id="IPR020806">
    <property type="entry name" value="PKS_PP-bd"/>
</dbReference>
<dbReference type="InterPro" id="IPR010071">
    <property type="entry name" value="AA_adenyl_dom"/>
</dbReference>
<dbReference type="FunFam" id="3.40.50.12780:FF:000012">
    <property type="entry name" value="Non-ribosomal peptide synthetase"/>
    <property type="match status" value="1"/>
</dbReference>
<keyword evidence="6" id="KW-1185">Reference proteome</keyword>
<dbReference type="FunFam" id="1.10.1200.10:FF:000016">
    <property type="entry name" value="Non-ribosomal peptide synthase"/>
    <property type="match status" value="1"/>
</dbReference>
<dbReference type="InterPro" id="IPR001242">
    <property type="entry name" value="Condensation_dom"/>
</dbReference>
<dbReference type="PROSITE" id="PS50075">
    <property type="entry name" value="CARRIER"/>
    <property type="match status" value="2"/>
</dbReference>
<evidence type="ECO:0000256" key="2">
    <source>
        <dbReference type="ARBA" id="ARBA00022450"/>
    </source>
</evidence>
<dbReference type="SUPFAM" id="SSF47336">
    <property type="entry name" value="ACP-like"/>
    <property type="match status" value="2"/>
</dbReference>
<gene>
    <name evidence="5" type="ORF">DKM44_02435</name>
</gene>
<evidence type="ECO:0000256" key="3">
    <source>
        <dbReference type="ARBA" id="ARBA00022553"/>
    </source>
</evidence>
<dbReference type="Gene3D" id="3.30.559.10">
    <property type="entry name" value="Chloramphenicol acetyltransferase-like domain"/>
    <property type="match status" value="1"/>
</dbReference>
<dbReference type="CDD" id="cd05930">
    <property type="entry name" value="A_NRPS"/>
    <property type="match status" value="1"/>
</dbReference>
<accession>A0A2Z3JLV7</accession>
<feature type="domain" description="Carrier" evidence="4">
    <location>
        <begin position="1070"/>
        <end position="1145"/>
    </location>
</feature>
<evidence type="ECO:0000313" key="6">
    <source>
        <dbReference type="Proteomes" id="UP000245368"/>
    </source>
</evidence>
<dbReference type="FunFam" id="1.10.1200.10:FF:000005">
    <property type="entry name" value="Nonribosomal peptide synthetase 1"/>
    <property type="match status" value="1"/>
</dbReference>
<name>A0A2Z3JLV7_9DEIO</name>
<dbReference type="CDD" id="cd19531">
    <property type="entry name" value="LCL_NRPS-like"/>
    <property type="match status" value="1"/>
</dbReference>
<dbReference type="GO" id="GO:0003824">
    <property type="term" value="F:catalytic activity"/>
    <property type="evidence" value="ECO:0007669"/>
    <property type="project" value="InterPro"/>
</dbReference>
<dbReference type="Pfam" id="PF00668">
    <property type="entry name" value="Condensation"/>
    <property type="match status" value="1"/>
</dbReference>
<evidence type="ECO:0000259" key="4">
    <source>
        <dbReference type="PROSITE" id="PS50075"/>
    </source>
</evidence>
<dbReference type="FunFam" id="3.40.50.980:FF:000001">
    <property type="entry name" value="Non-ribosomal peptide synthetase"/>
    <property type="match status" value="1"/>
</dbReference>
<dbReference type="Pfam" id="PF00550">
    <property type="entry name" value="PP-binding"/>
    <property type="match status" value="2"/>
</dbReference>
<dbReference type="EMBL" id="CP029494">
    <property type="protein sequence ID" value="AWN22234.1"/>
    <property type="molecule type" value="Genomic_DNA"/>
</dbReference>
<dbReference type="PANTHER" id="PTHR45527">
    <property type="entry name" value="NONRIBOSOMAL PEPTIDE SYNTHETASE"/>
    <property type="match status" value="1"/>
</dbReference>
<proteinExistence type="predicted"/>
<dbReference type="Gene3D" id="3.40.50.1820">
    <property type="entry name" value="alpha/beta hydrolase"/>
    <property type="match status" value="1"/>
</dbReference>
<dbReference type="PANTHER" id="PTHR45527:SF1">
    <property type="entry name" value="FATTY ACID SYNTHASE"/>
    <property type="match status" value="1"/>
</dbReference>
<dbReference type="GO" id="GO:0072330">
    <property type="term" value="P:monocarboxylic acid biosynthetic process"/>
    <property type="evidence" value="ECO:0007669"/>
    <property type="project" value="UniProtKB-ARBA"/>
</dbReference>
<dbReference type="SUPFAM" id="SSF53474">
    <property type="entry name" value="alpha/beta-Hydrolases"/>
    <property type="match status" value="1"/>
</dbReference>
<evidence type="ECO:0000256" key="1">
    <source>
        <dbReference type="ARBA" id="ARBA00001957"/>
    </source>
</evidence>
<dbReference type="InterPro" id="IPR029058">
    <property type="entry name" value="AB_hydrolase_fold"/>
</dbReference>
<dbReference type="Pfam" id="PF00975">
    <property type="entry name" value="Thioesterase"/>
    <property type="match status" value="1"/>
</dbReference>
<dbReference type="Gene3D" id="1.10.1200.10">
    <property type="entry name" value="ACP-like"/>
    <property type="match status" value="2"/>
</dbReference>
<dbReference type="Gene3D" id="3.30.300.30">
    <property type="match status" value="1"/>
</dbReference>
<dbReference type="InterPro" id="IPR020845">
    <property type="entry name" value="AMP-binding_CS"/>
</dbReference>
<dbReference type="Proteomes" id="UP000245368">
    <property type="component" value="Chromosome"/>
</dbReference>
<dbReference type="Pfam" id="PF13193">
    <property type="entry name" value="AMP-binding_C"/>
    <property type="match status" value="1"/>
</dbReference>
<dbReference type="InterPro" id="IPR001031">
    <property type="entry name" value="Thioesterase"/>
</dbReference>
<feature type="domain" description="Carrier" evidence="4">
    <location>
        <begin position="19"/>
        <end position="94"/>
    </location>
</feature>
<dbReference type="SUPFAM" id="SSF52777">
    <property type="entry name" value="CoA-dependent acyltransferases"/>
    <property type="match status" value="2"/>
</dbReference>
<dbReference type="GO" id="GO:0005737">
    <property type="term" value="C:cytoplasm"/>
    <property type="evidence" value="ECO:0007669"/>
    <property type="project" value="TreeGrafter"/>
</dbReference>
<dbReference type="GO" id="GO:0044550">
    <property type="term" value="P:secondary metabolite biosynthetic process"/>
    <property type="evidence" value="ECO:0007669"/>
    <property type="project" value="TreeGrafter"/>
</dbReference>
<dbReference type="KEGG" id="dez:DKM44_02435"/>
<dbReference type="InterPro" id="IPR023213">
    <property type="entry name" value="CAT-like_dom_sf"/>
</dbReference>
<dbReference type="SMART" id="SM00823">
    <property type="entry name" value="PKS_PP"/>
    <property type="match status" value="2"/>
</dbReference>
<keyword evidence="2" id="KW-0596">Phosphopantetheine</keyword>
<dbReference type="Gene3D" id="2.30.38.10">
    <property type="entry name" value="Luciferase, Domain 3"/>
    <property type="match status" value="1"/>
</dbReference>
<comment type="cofactor">
    <cofactor evidence="1">
        <name>pantetheine 4'-phosphate</name>
        <dbReference type="ChEBI" id="CHEBI:47942"/>
    </cofactor>
</comment>
<dbReference type="GO" id="GO:0031177">
    <property type="term" value="F:phosphopantetheine binding"/>
    <property type="evidence" value="ECO:0007669"/>
    <property type="project" value="InterPro"/>
</dbReference>
<dbReference type="InterPro" id="IPR036736">
    <property type="entry name" value="ACP-like_sf"/>
</dbReference>
<keyword evidence="3" id="KW-0597">Phosphoprotein</keyword>
<dbReference type="SUPFAM" id="SSF56801">
    <property type="entry name" value="Acetyl-CoA synthetase-like"/>
    <property type="match status" value="1"/>
</dbReference>
<dbReference type="NCBIfam" id="TIGR01733">
    <property type="entry name" value="AA-adenyl-dom"/>
    <property type="match status" value="1"/>
</dbReference>
<dbReference type="GO" id="GO:0043041">
    <property type="term" value="P:amino acid activation for nonribosomal peptide biosynthetic process"/>
    <property type="evidence" value="ECO:0007669"/>
    <property type="project" value="TreeGrafter"/>
</dbReference>
<dbReference type="Gene3D" id="3.30.559.30">
    <property type="entry name" value="Nonribosomal peptide synthetase, condensation domain"/>
    <property type="match status" value="1"/>
</dbReference>
<organism evidence="5 6">
    <name type="scientific">Deinococcus irradiatisoli</name>
    <dbReference type="NCBI Taxonomy" id="2202254"/>
    <lineage>
        <taxon>Bacteria</taxon>
        <taxon>Thermotogati</taxon>
        <taxon>Deinococcota</taxon>
        <taxon>Deinococci</taxon>
        <taxon>Deinococcales</taxon>
        <taxon>Deinococcaceae</taxon>
        <taxon>Deinococcus</taxon>
    </lineage>
</organism>
<dbReference type="Pfam" id="PF00501">
    <property type="entry name" value="AMP-binding"/>
    <property type="match status" value="1"/>
</dbReference>
<dbReference type="OrthoDB" id="51171at2"/>